<evidence type="ECO:0000256" key="19">
    <source>
        <dbReference type="ARBA" id="ARBA00042688"/>
    </source>
</evidence>
<dbReference type="GO" id="GO:0006695">
    <property type="term" value="P:cholesterol biosynthetic process"/>
    <property type="evidence" value="ECO:0007669"/>
    <property type="project" value="UniProtKB-KW"/>
</dbReference>
<dbReference type="Gene3D" id="1.20.120.1630">
    <property type="match status" value="1"/>
</dbReference>
<dbReference type="InterPro" id="IPR018083">
    <property type="entry name" value="Sterol_reductase_CS"/>
</dbReference>
<gene>
    <name evidence="21" type="ORF">Poli38472_007813</name>
</gene>
<dbReference type="EC" id="1.3.1.21" evidence="17"/>
<organism evidence="21 22">
    <name type="scientific">Pythium oligandrum</name>
    <name type="common">Mycoparasitic fungus</name>
    <dbReference type="NCBI Taxonomy" id="41045"/>
    <lineage>
        <taxon>Eukaryota</taxon>
        <taxon>Sar</taxon>
        <taxon>Stramenopiles</taxon>
        <taxon>Oomycota</taxon>
        <taxon>Peronosporomycetes</taxon>
        <taxon>Pythiales</taxon>
        <taxon>Pythiaceae</taxon>
        <taxon>Pythium</taxon>
    </lineage>
</organism>
<dbReference type="PANTHER" id="PTHR21257:SF38">
    <property type="entry name" value="7-DEHYDROCHOLESTEROL REDUCTASE"/>
    <property type="match status" value="1"/>
</dbReference>
<dbReference type="PANTHER" id="PTHR21257">
    <property type="entry name" value="DELTA(14)-STEROL REDUCTASE"/>
    <property type="match status" value="1"/>
</dbReference>
<dbReference type="InterPro" id="IPR001171">
    <property type="entry name" value="ERG24_DHCR-like"/>
</dbReference>
<reference evidence="21" key="1">
    <citation type="submission" date="2019-03" db="EMBL/GenBank/DDBJ databases">
        <title>Long read genome sequence of the mycoparasitic Pythium oligandrum ATCC 38472 isolated from sugarbeet rhizosphere.</title>
        <authorList>
            <person name="Gaulin E."/>
        </authorList>
    </citation>
    <scope>NUCLEOTIDE SEQUENCE</scope>
    <source>
        <strain evidence="21">ATCC 38472_TT</strain>
    </source>
</reference>
<keyword evidence="16" id="KW-0753">Steroid metabolism</keyword>
<feature type="transmembrane region" description="Helical" evidence="20">
    <location>
        <begin position="108"/>
        <end position="127"/>
    </location>
</feature>
<proteinExistence type="inferred from homology"/>
<feature type="transmembrane region" description="Helical" evidence="20">
    <location>
        <begin position="139"/>
        <end position="159"/>
    </location>
</feature>
<keyword evidence="13" id="KW-0443">Lipid metabolism</keyword>
<dbReference type="PROSITE" id="PS01018">
    <property type="entry name" value="STEROL_REDUCT_2"/>
    <property type="match status" value="1"/>
</dbReference>
<keyword evidence="7" id="KW-0256">Endoplasmic reticulum</keyword>
<evidence type="ECO:0000256" key="7">
    <source>
        <dbReference type="ARBA" id="ARBA00022824"/>
    </source>
</evidence>
<evidence type="ECO:0000256" key="3">
    <source>
        <dbReference type="ARBA" id="ARBA00022516"/>
    </source>
</evidence>
<evidence type="ECO:0000256" key="5">
    <source>
        <dbReference type="ARBA" id="ARBA00022692"/>
    </source>
</evidence>
<keyword evidence="5 20" id="KW-0812">Transmembrane</keyword>
<evidence type="ECO:0000256" key="15">
    <source>
        <dbReference type="ARBA" id="ARBA00023166"/>
    </source>
</evidence>
<evidence type="ECO:0000256" key="13">
    <source>
        <dbReference type="ARBA" id="ARBA00023098"/>
    </source>
</evidence>
<dbReference type="EMBL" id="SPLM01000003">
    <property type="protein sequence ID" value="TMW68141.1"/>
    <property type="molecule type" value="Genomic_DNA"/>
</dbReference>
<dbReference type="GO" id="GO:0005789">
    <property type="term" value="C:endoplasmic reticulum membrane"/>
    <property type="evidence" value="ECO:0007669"/>
    <property type="project" value="UniProtKB-SubCell"/>
</dbReference>
<feature type="transmembrane region" description="Helical" evidence="20">
    <location>
        <begin position="264"/>
        <end position="287"/>
    </location>
</feature>
<keyword evidence="10 20" id="KW-1133">Transmembrane helix</keyword>
<keyword evidence="3" id="KW-0444">Lipid biosynthesis</keyword>
<feature type="transmembrane region" description="Helical" evidence="20">
    <location>
        <begin position="20"/>
        <end position="41"/>
    </location>
</feature>
<dbReference type="GO" id="GO:0016132">
    <property type="term" value="P:brassinosteroid biosynthetic process"/>
    <property type="evidence" value="ECO:0007669"/>
    <property type="project" value="TreeGrafter"/>
</dbReference>
<keyword evidence="8" id="KW-0521">NADP</keyword>
<evidence type="ECO:0000256" key="10">
    <source>
        <dbReference type="ARBA" id="ARBA00022989"/>
    </source>
</evidence>
<evidence type="ECO:0000256" key="18">
    <source>
        <dbReference type="ARBA" id="ARBA00039984"/>
    </source>
</evidence>
<keyword evidence="15" id="KW-1207">Sterol metabolism</keyword>
<evidence type="ECO:0000256" key="8">
    <source>
        <dbReference type="ARBA" id="ARBA00022857"/>
    </source>
</evidence>
<dbReference type="GO" id="GO:0047598">
    <property type="term" value="F:7-dehydrocholesterol reductase activity"/>
    <property type="evidence" value="ECO:0007669"/>
    <property type="project" value="UniProtKB-EC"/>
</dbReference>
<evidence type="ECO:0000256" key="6">
    <source>
        <dbReference type="ARBA" id="ARBA00022778"/>
    </source>
</evidence>
<sequence>MWSNKKSSESKGFFPGRSTFGPLFLMTSTPVTATLITHVFVNHGGSALSFYESGESLFDIWPTPWDPTAWRLIGAFMVTQLILMRLVPGKTSYGPVTPGGNIPVYKANGFQCFLLSIALFLAGAYHFNLYNGGIVFDHLPYVISSLNVFSFIFCFFLYIKGAFLWPSSSDCGTSGNPVFDFYWGTELYPRVLGWDIKLFTNCRGGMMFWAIGIISYACKQLELYGFISDSMLVSVGIQLVYVAKFFWWESGYMRSIDIMHDRAGYYLCWGCLVWVPSVYTSQAMFLVKNPIQLGTPLAAAIFATGVFMVWINYAADRQRMKFRATKGKCTIWGKAPQYITAKYVTEKGETNESLLLTCGWWGISRHFHYVPEILAAFFWTVPAGFTSFAPYFYVSFLTLLLMDRAFRDDARCSYKYGKDWKKYCERVPALIIPKIL</sequence>
<protein>
    <recommendedName>
        <fullName evidence="18">7-dehydrocholesterol reductase</fullName>
        <ecNumber evidence="17">1.3.1.21</ecNumber>
    </recommendedName>
    <alternativeName>
        <fullName evidence="19">Sterol Delta(7)-reductase</fullName>
    </alternativeName>
</protein>
<name>A0A8K1CT37_PYTOL</name>
<evidence type="ECO:0000256" key="14">
    <source>
        <dbReference type="ARBA" id="ARBA00023136"/>
    </source>
</evidence>
<dbReference type="OrthoDB" id="5326588at2759"/>
<comment type="similarity">
    <text evidence="2">Belongs to the ERG4/ERG24 family.</text>
</comment>
<evidence type="ECO:0000256" key="2">
    <source>
        <dbReference type="ARBA" id="ARBA00005402"/>
    </source>
</evidence>
<accession>A0A8K1CT37</accession>
<evidence type="ECO:0000256" key="17">
    <source>
        <dbReference type="ARBA" id="ARBA00038851"/>
    </source>
</evidence>
<keyword evidence="12" id="KW-0756">Sterol biosynthesis</keyword>
<keyword evidence="9" id="KW-0752">Steroid biosynthesis</keyword>
<keyword evidence="22" id="KW-1185">Reference proteome</keyword>
<feature type="transmembrane region" description="Helical" evidence="20">
    <location>
        <begin position="223"/>
        <end position="243"/>
    </location>
</feature>
<dbReference type="FunFam" id="1.20.120.1630:FF:000006">
    <property type="entry name" value="Putative 7-dehydrocholesterol reductase"/>
    <property type="match status" value="1"/>
</dbReference>
<comment type="caution">
    <text evidence="21">The sequence shown here is derived from an EMBL/GenBank/DDBJ whole genome shotgun (WGS) entry which is preliminary data.</text>
</comment>
<evidence type="ECO:0000313" key="21">
    <source>
        <dbReference type="EMBL" id="TMW68141.1"/>
    </source>
</evidence>
<evidence type="ECO:0000256" key="20">
    <source>
        <dbReference type="SAM" id="Phobius"/>
    </source>
</evidence>
<comment type="subcellular location">
    <subcellularLocation>
        <location evidence="1">Endoplasmic reticulum membrane</location>
        <topology evidence="1">Multi-pass membrane protein</topology>
    </subcellularLocation>
</comment>
<dbReference type="AlphaFoldDB" id="A0A8K1CT37"/>
<keyword evidence="6" id="KW-0152">Cholesterol biosynthesis</keyword>
<evidence type="ECO:0000256" key="12">
    <source>
        <dbReference type="ARBA" id="ARBA00023011"/>
    </source>
</evidence>
<evidence type="ECO:0000256" key="1">
    <source>
        <dbReference type="ARBA" id="ARBA00004477"/>
    </source>
</evidence>
<evidence type="ECO:0000256" key="4">
    <source>
        <dbReference type="ARBA" id="ARBA00022548"/>
    </source>
</evidence>
<dbReference type="Pfam" id="PF01222">
    <property type="entry name" value="ERG4_ERG24"/>
    <property type="match status" value="1"/>
</dbReference>
<evidence type="ECO:0000313" key="22">
    <source>
        <dbReference type="Proteomes" id="UP000794436"/>
    </source>
</evidence>
<evidence type="ECO:0000256" key="9">
    <source>
        <dbReference type="ARBA" id="ARBA00022955"/>
    </source>
</evidence>
<evidence type="ECO:0000256" key="16">
    <source>
        <dbReference type="ARBA" id="ARBA00023221"/>
    </source>
</evidence>
<feature type="transmembrane region" description="Helical" evidence="20">
    <location>
        <begin position="293"/>
        <end position="313"/>
    </location>
</feature>
<keyword evidence="14 20" id="KW-0472">Membrane</keyword>
<feature type="transmembrane region" description="Helical" evidence="20">
    <location>
        <begin position="373"/>
        <end position="394"/>
    </location>
</feature>
<dbReference type="PROSITE" id="PS01017">
    <property type="entry name" value="STEROL_REDUCT_1"/>
    <property type="match status" value="1"/>
</dbReference>
<keyword evidence="11" id="KW-0560">Oxidoreductase</keyword>
<evidence type="ECO:0000256" key="11">
    <source>
        <dbReference type="ARBA" id="ARBA00023002"/>
    </source>
</evidence>
<keyword evidence="4" id="KW-0153">Cholesterol metabolism</keyword>
<dbReference type="Proteomes" id="UP000794436">
    <property type="component" value="Unassembled WGS sequence"/>
</dbReference>